<dbReference type="EMBL" id="BKCJ011813604">
    <property type="protein sequence ID" value="GFD55068.1"/>
    <property type="molecule type" value="Genomic_DNA"/>
</dbReference>
<evidence type="ECO:0000256" key="1">
    <source>
        <dbReference type="SAM" id="MobiDB-lite"/>
    </source>
</evidence>
<keyword evidence="2" id="KW-0548">Nucleotidyltransferase</keyword>
<keyword evidence="2" id="KW-0695">RNA-directed DNA polymerase</keyword>
<dbReference type="AlphaFoldDB" id="A0A699XAS7"/>
<evidence type="ECO:0000313" key="2">
    <source>
        <dbReference type="EMBL" id="GFD55068.1"/>
    </source>
</evidence>
<feature type="compositionally biased region" description="Acidic residues" evidence="1">
    <location>
        <begin position="85"/>
        <end position="95"/>
    </location>
</feature>
<feature type="non-terminal residue" evidence="2">
    <location>
        <position position="95"/>
    </location>
</feature>
<gene>
    <name evidence="2" type="ORF">Tci_927037</name>
</gene>
<organism evidence="2">
    <name type="scientific">Tanacetum cinerariifolium</name>
    <name type="common">Dalmatian daisy</name>
    <name type="synonym">Chrysanthemum cinerariifolium</name>
    <dbReference type="NCBI Taxonomy" id="118510"/>
    <lineage>
        <taxon>Eukaryota</taxon>
        <taxon>Viridiplantae</taxon>
        <taxon>Streptophyta</taxon>
        <taxon>Embryophyta</taxon>
        <taxon>Tracheophyta</taxon>
        <taxon>Spermatophyta</taxon>
        <taxon>Magnoliopsida</taxon>
        <taxon>eudicotyledons</taxon>
        <taxon>Gunneridae</taxon>
        <taxon>Pentapetalae</taxon>
        <taxon>asterids</taxon>
        <taxon>campanulids</taxon>
        <taxon>Asterales</taxon>
        <taxon>Asteraceae</taxon>
        <taxon>Asteroideae</taxon>
        <taxon>Anthemideae</taxon>
        <taxon>Anthemidinae</taxon>
        <taxon>Tanacetum</taxon>
    </lineage>
</organism>
<reference evidence="2" key="1">
    <citation type="journal article" date="2019" name="Sci. Rep.">
        <title>Draft genome of Tanacetum cinerariifolium, the natural source of mosquito coil.</title>
        <authorList>
            <person name="Yamashiro T."/>
            <person name="Shiraishi A."/>
            <person name="Satake H."/>
            <person name="Nakayama K."/>
        </authorList>
    </citation>
    <scope>NUCLEOTIDE SEQUENCE</scope>
</reference>
<feature type="non-terminal residue" evidence="2">
    <location>
        <position position="1"/>
    </location>
</feature>
<keyword evidence="2" id="KW-0808">Transferase</keyword>
<proteinExistence type="predicted"/>
<name>A0A699XAS7_TANCI</name>
<sequence>EGLPIKTWTRNTFAKIIAPWGKLSDVEADEYLALSYKKLCMITSPNVIINDKVKVIVKGHVYWLRVKELDAWAPDFSNDSNDSSSSDEDYEDNDV</sequence>
<feature type="region of interest" description="Disordered" evidence="1">
    <location>
        <begin position="73"/>
        <end position="95"/>
    </location>
</feature>
<comment type="caution">
    <text evidence="2">The sequence shown here is derived from an EMBL/GenBank/DDBJ whole genome shotgun (WGS) entry which is preliminary data.</text>
</comment>
<protein>
    <submittedName>
        <fullName evidence="2">RNA-directed DNA polymerase, eukaryota, nucleotide-binding alpha-beta plait domain protein</fullName>
    </submittedName>
</protein>
<dbReference type="GO" id="GO:0003964">
    <property type="term" value="F:RNA-directed DNA polymerase activity"/>
    <property type="evidence" value="ECO:0007669"/>
    <property type="project" value="UniProtKB-KW"/>
</dbReference>
<accession>A0A699XAS7</accession>